<dbReference type="RefSeq" id="WP_044576172.1">
    <property type="nucleotide sequence ID" value="NZ_CP061007.1"/>
</dbReference>
<keyword evidence="1" id="KW-0547">Nucleotide-binding</keyword>
<protein>
    <submittedName>
        <fullName evidence="4">ABC-2 type transport system ATP-binding protein</fullName>
    </submittedName>
</protein>
<dbReference type="Pfam" id="PF00005">
    <property type="entry name" value="ABC_tran"/>
    <property type="match status" value="1"/>
</dbReference>
<dbReference type="PANTHER" id="PTHR43158:SF2">
    <property type="entry name" value="SKFA PEPTIDE EXPORT ATP-BINDING PROTEIN SKFE"/>
    <property type="match status" value="1"/>
</dbReference>
<comment type="caution">
    <text evidence="4">The sequence shown here is derived from an EMBL/GenBank/DDBJ whole genome shotgun (WGS) entry which is preliminary data.</text>
</comment>
<accession>A0A2N3XR51</accession>
<dbReference type="InterPro" id="IPR003439">
    <property type="entry name" value="ABC_transporter-like_ATP-bd"/>
</dbReference>
<dbReference type="PANTHER" id="PTHR43158">
    <property type="entry name" value="SKFA PEPTIDE EXPORT ATP-BINDING PROTEIN SKFE"/>
    <property type="match status" value="1"/>
</dbReference>
<name>A0A2N3XR51_SACSN</name>
<dbReference type="Proteomes" id="UP000233786">
    <property type="component" value="Unassembled WGS sequence"/>
</dbReference>
<dbReference type="PROSITE" id="PS00211">
    <property type="entry name" value="ABC_TRANSPORTER_1"/>
    <property type="match status" value="1"/>
</dbReference>
<dbReference type="InterPro" id="IPR017871">
    <property type="entry name" value="ABC_transporter-like_CS"/>
</dbReference>
<evidence type="ECO:0000259" key="3">
    <source>
        <dbReference type="PROSITE" id="PS50893"/>
    </source>
</evidence>
<feature type="domain" description="ABC transporter" evidence="3">
    <location>
        <begin position="12"/>
        <end position="236"/>
    </location>
</feature>
<dbReference type="SMART" id="SM00382">
    <property type="entry name" value="AAA"/>
    <property type="match status" value="1"/>
</dbReference>
<dbReference type="EMBL" id="PJNB01000001">
    <property type="protein sequence ID" value="PKW13164.1"/>
    <property type="molecule type" value="Genomic_DNA"/>
</dbReference>
<dbReference type="GO" id="GO:0016887">
    <property type="term" value="F:ATP hydrolysis activity"/>
    <property type="evidence" value="ECO:0007669"/>
    <property type="project" value="InterPro"/>
</dbReference>
<evidence type="ECO:0000313" key="5">
    <source>
        <dbReference type="Proteomes" id="UP000233786"/>
    </source>
</evidence>
<keyword evidence="2 4" id="KW-0067">ATP-binding</keyword>
<organism evidence="4 5">
    <name type="scientific">Saccharopolyspora spinosa</name>
    <dbReference type="NCBI Taxonomy" id="60894"/>
    <lineage>
        <taxon>Bacteria</taxon>
        <taxon>Bacillati</taxon>
        <taxon>Actinomycetota</taxon>
        <taxon>Actinomycetes</taxon>
        <taxon>Pseudonocardiales</taxon>
        <taxon>Pseudonocardiaceae</taxon>
        <taxon>Saccharopolyspora</taxon>
    </lineage>
</organism>
<gene>
    <name evidence="4" type="ORF">A8926_0673</name>
</gene>
<evidence type="ECO:0000256" key="1">
    <source>
        <dbReference type="ARBA" id="ARBA00022741"/>
    </source>
</evidence>
<sequence length="294" mass="31699">MPSTDPPGHVAVNARELGKRYRRGWALRHCSVQLPGARMVALVGHNGAGKSTLMGLLAGLLAPSEGAVEVLGQRPTGAGVPVGVSYLAQGKPLYPGLTVAETLRLGARTNPRWDQGYAERLVREAAVPLEAKIRHLSGGQRTRVALALVLGKRPGLLMLDEPLADLDPVARQATLRTLREESRQNGITVLLSSHVLGELDEVCDHLLLLGRGKVRVAGDIGALKAGHRILRGPVHATVPVRAEDVIDDVALPQGRAVVARHREPVRAPGWHEQEPQLKDIALAYMRRDDMEVEV</sequence>
<dbReference type="PROSITE" id="PS50893">
    <property type="entry name" value="ABC_TRANSPORTER_2"/>
    <property type="match status" value="1"/>
</dbReference>
<dbReference type="STRING" id="994479.GCA_000194155_06067"/>
<dbReference type="GO" id="GO:0005524">
    <property type="term" value="F:ATP binding"/>
    <property type="evidence" value="ECO:0007669"/>
    <property type="project" value="UniProtKB-KW"/>
</dbReference>
<dbReference type="AlphaFoldDB" id="A0A2N3XR51"/>
<proteinExistence type="predicted"/>
<dbReference type="SUPFAM" id="SSF52540">
    <property type="entry name" value="P-loop containing nucleoside triphosphate hydrolases"/>
    <property type="match status" value="1"/>
</dbReference>
<evidence type="ECO:0000313" key="4">
    <source>
        <dbReference type="EMBL" id="PKW13164.1"/>
    </source>
</evidence>
<reference evidence="4" key="1">
    <citation type="submission" date="2017-12" db="EMBL/GenBank/DDBJ databases">
        <title>Sequencing the genomes of 1000 Actinobacteria strains.</title>
        <authorList>
            <person name="Klenk H.-P."/>
        </authorList>
    </citation>
    <scope>NUCLEOTIDE SEQUENCE [LARGE SCALE GENOMIC DNA]</scope>
    <source>
        <strain evidence="4">DSM 44228</strain>
    </source>
</reference>
<dbReference type="InterPro" id="IPR027417">
    <property type="entry name" value="P-loop_NTPase"/>
</dbReference>
<dbReference type="InterPro" id="IPR003593">
    <property type="entry name" value="AAA+_ATPase"/>
</dbReference>
<dbReference type="CDD" id="cd03230">
    <property type="entry name" value="ABC_DR_subfamily_A"/>
    <property type="match status" value="1"/>
</dbReference>
<dbReference type="OrthoDB" id="9804819at2"/>
<keyword evidence="5" id="KW-1185">Reference proteome</keyword>
<evidence type="ECO:0000256" key="2">
    <source>
        <dbReference type="ARBA" id="ARBA00022840"/>
    </source>
</evidence>
<dbReference type="Gene3D" id="3.40.50.300">
    <property type="entry name" value="P-loop containing nucleotide triphosphate hydrolases"/>
    <property type="match status" value="1"/>
</dbReference>